<dbReference type="EC" id="3.4.21.107" evidence="5"/>
<dbReference type="AlphaFoldDB" id="A0A644URD0"/>
<proteinExistence type="inferred from homology"/>
<keyword evidence="2 5" id="KW-0645">Protease</keyword>
<dbReference type="PANTHER" id="PTHR22939">
    <property type="entry name" value="SERINE PROTEASE FAMILY S1C HTRA-RELATED"/>
    <property type="match status" value="1"/>
</dbReference>
<feature type="domain" description="PDZ" evidence="4">
    <location>
        <begin position="251"/>
        <end position="342"/>
    </location>
</feature>
<comment type="similarity">
    <text evidence="1">Belongs to the peptidase S1C family.</text>
</comment>
<comment type="caution">
    <text evidence="5">The sequence shown here is derived from an EMBL/GenBank/DDBJ whole genome shotgun (WGS) entry which is preliminary data.</text>
</comment>
<dbReference type="PRINTS" id="PR00834">
    <property type="entry name" value="PROTEASES2C"/>
</dbReference>
<dbReference type="SMART" id="SM00228">
    <property type="entry name" value="PDZ"/>
    <property type="match status" value="1"/>
</dbReference>
<reference evidence="5" key="1">
    <citation type="submission" date="2019-08" db="EMBL/GenBank/DDBJ databases">
        <authorList>
            <person name="Kucharzyk K."/>
            <person name="Murdoch R.W."/>
            <person name="Higgins S."/>
            <person name="Loffler F."/>
        </authorList>
    </citation>
    <scope>NUCLEOTIDE SEQUENCE</scope>
</reference>
<evidence type="ECO:0000256" key="3">
    <source>
        <dbReference type="ARBA" id="ARBA00022801"/>
    </source>
</evidence>
<dbReference type="PROSITE" id="PS50106">
    <property type="entry name" value="PDZ"/>
    <property type="match status" value="1"/>
</dbReference>
<dbReference type="Gene3D" id="2.30.42.10">
    <property type="match status" value="1"/>
</dbReference>
<dbReference type="InterPro" id="IPR001940">
    <property type="entry name" value="Peptidase_S1C"/>
</dbReference>
<name>A0A644URD0_9ZZZZ</name>
<dbReference type="GO" id="GO:0006508">
    <property type="term" value="P:proteolysis"/>
    <property type="evidence" value="ECO:0007669"/>
    <property type="project" value="UniProtKB-KW"/>
</dbReference>
<organism evidence="5">
    <name type="scientific">bioreactor metagenome</name>
    <dbReference type="NCBI Taxonomy" id="1076179"/>
    <lineage>
        <taxon>unclassified sequences</taxon>
        <taxon>metagenomes</taxon>
        <taxon>ecological metagenomes</taxon>
    </lineage>
</organism>
<dbReference type="Gene3D" id="2.40.10.120">
    <property type="match status" value="1"/>
</dbReference>
<evidence type="ECO:0000259" key="4">
    <source>
        <dbReference type="PROSITE" id="PS50106"/>
    </source>
</evidence>
<dbReference type="SUPFAM" id="SSF50156">
    <property type="entry name" value="PDZ domain-like"/>
    <property type="match status" value="1"/>
</dbReference>
<dbReference type="SUPFAM" id="SSF50494">
    <property type="entry name" value="Trypsin-like serine proteases"/>
    <property type="match status" value="1"/>
</dbReference>
<dbReference type="InterPro" id="IPR036034">
    <property type="entry name" value="PDZ_sf"/>
</dbReference>
<dbReference type="InterPro" id="IPR009003">
    <property type="entry name" value="Peptidase_S1_PA"/>
</dbReference>
<dbReference type="Pfam" id="PF13180">
    <property type="entry name" value="PDZ_2"/>
    <property type="match status" value="1"/>
</dbReference>
<protein>
    <submittedName>
        <fullName evidence="5">Periplasmic serine endoprotease DegP</fullName>
        <ecNumber evidence="5">3.4.21.107</ecNumber>
    </submittedName>
</protein>
<dbReference type="GO" id="GO:0004252">
    <property type="term" value="F:serine-type endopeptidase activity"/>
    <property type="evidence" value="ECO:0007669"/>
    <property type="project" value="InterPro"/>
</dbReference>
<dbReference type="Pfam" id="PF13365">
    <property type="entry name" value="Trypsin_2"/>
    <property type="match status" value="1"/>
</dbReference>
<evidence type="ECO:0000313" key="5">
    <source>
        <dbReference type="EMBL" id="MPL81451.1"/>
    </source>
</evidence>
<keyword evidence="3 5" id="KW-0378">Hydrolase</keyword>
<dbReference type="InterPro" id="IPR001478">
    <property type="entry name" value="PDZ"/>
</dbReference>
<gene>
    <name evidence="5" type="primary">degP_5</name>
    <name evidence="5" type="ORF">SDC9_27371</name>
</gene>
<evidence type="ECO:0000256" key="1">
    <source>
        <dbReference type="ARBA" id="ARBA00010541"/>
    </source>
</evidence>
<dbReference type="PANTHER" id="PTHR22939:SF129">
    <property type="entry name" value="SERINE PROTEASE HTRA2, MITOCHONDRIAL"/>
    <property type="match status" value="1"/>
</dbReference>
<accession>A0A644URD0</accession>
<dbReference type="EMBL" id="VSSQ01000150">
    <property type="protein sequence ID" value="MPL81451.1"/>
    <property type="molecule type" value="Genomic_DNA"/>
</dbReference>
<sequence length="457" mass="50260">MRTLIQKTIPLIISTFLLFNFAACQNNTTTISPIDFTQAAEHTVHAVVHIQCEYAQQTNFYEDFFGFIIPQQRSRTYQTSGSGVILSSDGYIITNNHVVQDADSIQVILNDKRRYKAVIVGNDPSADLAVIKIEANDLPTIEFGDSDKTKIGQWVLAVGNPFNLTSTVTAGIISAKARDLNILGNKMNENPLKSFIQTDAAVNPGNSGGALVDLDGKLIGINTAIASNTGSYSGYSFAIPSNIVKKITNDIIKFGTTQIAYLGVNIAEVDSRLAENKGIKKVKGLYIASINENGAAQKAGLKEGDIIVQVNNKEINYNSELNEILSQSSPGDKLTIKFERDNSVNEAECLLLNEMGNTSIVKPEEKNIFTTLNSQIRELTAKEKKDYQITNGFVLEKTNNSPFARLGIKKGFVITSLDRNPNITKDDIKALNSRKGKVIIEGFYPNSYRTYYFMLVL</sequence>
<evidence type="ECO:0000256" key="2">
    <source>
        <dbReference type="ARBA" id="ARBA00022670"/>
    </source>
</evidence>